<dbReference type="PANTHER" id="PTHR43130:SF2">
    <property type="entry name" value="DJ-1_PFPI DOMAIN-CONTAINING PROTEIN"/>
    <property type="match status" value="1"/>
</dbReference>
<dbReference type="InterPro" id="IPR052158">
    <property type="entry name" value="INH-QAR"/>
</dbReference>
<evidence type="ECO:0000313" key="2">
    <source>
        <dbReference type="EMBL" id="ABX04738.1"/>
    </source>
</evidence>
<dbReference type="SUPFAM" id="SSF52317">
    <property type="entry name" value="Class I glutamine amidotransferase-like"/>
    <property type="match status" value="1"/>
</dbReference>
<sequence length="231" mass="24774">MSMATNEPSITMSTTRRSVAIVLYEGFTALDAIGPYEVLVSLPDTDVYFVADQQGPIYADTGQLALVATATWDELPHPTVVVIPGGAGTMQALAHQPLLNWLQTAAPTVEWMTSVCTGVFVLGAAGLLHGLQVTSHWTSREFIHQYCAATYTAERFIQQGNIITAAGVSAGIDMALFLAQQLSSSQTAQAIQLAIEYDPQPPFSGAGDFQQADQALIDETYTVLSKYRVKG</sequence>
<dbReference type="AlphaFoldDB" id="A9AW88"/>
<dbReference type="Proteomes" id="UP000000787">
    <property type="component" value="Chromosome"/>
</dbReference>
<dbReference type="InParanoid" id="A9AW88"/>
<evidence type="ECO:0000259" key="1">
    <source>
        <dbReference type="Pfam" id="PF01965"/>
    </source>
</evidence>
<dbReference type="GO" id="GO:0006355">
    <property type="term" value="P:regulation of DNA-templated transcription"/>
    <property type="evidence" value="ECO:0007669"/>
    <property type="project" value="TreeGrafter"/>
</dbReference>
<dbReference type="eggNOG" id="COG0693">
    <property type="taxonomic scope" value="Bacteria"/>
</dbReference>
<feature type="domain" description="DJ-1/PfpI" evidence="1">
    <location>
        <begin position="18"/>
        <end position="179"/>
    </location>
</feature>
<organism evidence="2 3">
    <name type="scientific">Herpetosiphon aurantiacus (strain ATCC 23779 / DSM 785 / 114-95)</name>
    <dbReference type="NCBI Taxonomy" id="316274"/>
    <lineage>
        <taxon>Bacteria</taxon>
        <taxon>Bacillati</taxon>
        <taxon>Chloroflexota</taxon>
        <taxon>Chloroflexia</taxon>
        <taxon>Herpetosiphonales</taxon>
        <taxon>Herpetosiphonaceae</taxon>
        <taxon>Herpetosiphon</taxon>
    </lineage>
</organism>
<name>A9AW88_HERA2</name>
<dbReference type="Pfam" id="PF01965">
    <property type="entry name" value="DJ-1_PfpI"/>
    <property type="match status" value="1"/>
</dbReference>
<accession>A9AW88</accession>
<dbReference type="InterPro" id="IPR002818">
    <property type="entry name" value="DJ-1/PfpI"/>
</dbReference>
<dbReference type="BioCyc" id="HAUR316274:GHYA-2126-MONOMER"/>
<evidence type="ECO:0000313" key="3">
    <source>
        <dbReference type="Proteomes" id="UP000000787"/>
    </source>
</evidence>
<dbReference type="InterPro" id="IPR029062">
    <property type="entry name" value="Class_I_gatase-like"/>
</dbReference>
<gene>
    <name evidence="2" type="ordered locus">Haur_2098</name>
</gene>
<dbReference type="EMBL" id="CP000875">
    <property type="protein sequence ID" value="ABX04738.1"/>
    <property type="molecule type" value="Genomic_DNA"/>
</dbReference>
<reference evidence="2 3" key="1">
    <citation type="journal article" date="2011" name="Stand. Genomic Sci.">
        <title>Complete genome sequence of the filamentous gliding predatory bacterium Herpetosiphon aurantiacus type strain (114-95(T)).</title>
        <authorList>
            <person name="Kiss H."/>
            <person name="Nett M."/>
            <person name="Domin N."/>
            <person name="Martin K."/>
            <person name="Maresca J.A."/>
            <person name="Copeland A."/>
            <person name="Lapidus A."/>
            <person name="Lucas S."/>
            <person name="Berry K.W."/>
            <person name="Glavina Del Rio T."/>
            <person name="Dalin E."/>
            <person name="Tice H."/>
            <person name="Pitluck S."/>
            <person name="Richardson P."/>
            <person name="Bruce D."/>
            <person name="Goodwin L."/>
            <person name="Han C."/>
            <person name="Detter J.C."/>
            <person name="Schmutz J."/>
            <person name="Brettin T."/>
            <person name="Land M."/>
            <person name="Hauser L."/>
            <person name="Kyrpides N.C."/>
            <person name="Ivanova N."/>
            <person name="Goker M."/>
            <person name="Woyke T."/>
            <person name="Klenk H.P."/>
            <person name="Bryant D.A."/>
        </authorList>
    </citation>
    <scope>NUCLEOTIDE SEQUENCE [LARGE SCALE GENOMIC DNA]</scope>
    <source>
        <strain evidence="3">ATCC 23779 / DSM 785 / 114-95</strain>
    </source>
</reference>
<dbReference type="HOGENOM" id="CLU_000445_44_1_0"/>
<protein>
    <submittedName>
        <fullName evidence="2">ThiJ/PfpI domain protein</fullName>
    </submittedName>
</protein>
<dbReference type="CDD" id="cd03139">
    <property type="entry name" value="GATase1_PfpI_2"/>
    <property type="match status" value="1"/>
</dbReference>
<keyword evidence="3" id="KW-1185">Reference proteome</keyword>
<dbReference type="PANTHER" id="PTHR43130">
    <property type="entry name" value="ARAC-FAMILY TRANSCRIPTIONAL REGULATOR"/>
    <property type="match status" value="1"/>
</dbReference>
<proteinExistence type="predicted"/>
<dbReference type="KEGG" id="hau:Haur_2098"/>
<dbReference type="STRING" id="316274.Haur_2098"/>
<dbReference type="Gene3D" id="3.40.50.880">
    <property type="match status" value="1"/>
</dbReference>